<name>A0A3M8CP98_9BACL</name>
<dbReference type="GO" id="GO:0004175">
    <property type="term" value="F:endopeptidase activity"/>
    <property type="evidence" value="ECO:0007669"/>
    <property type="project" value="UniProtKB-ARBA"/>
</dbReference>
<dbReference type="PANTHER" id="PTHR36435">
    <property type="entry name" value="SLR1288 PROTEIN"/>
    <property type="match status" value="1"/>
</dbReference>
<dbReference type="InterPro" id="IPR052710">
    <property type="entry name" value="CAAX_protease"/>
</dbReference>
<evidence type="ECO:0000313" key="3">
    <source>
        <dbReference type="EMBL" id="RNB77281.1"/>
    </source>
</evidence>
<dbReference type="AlphaFoldDB" id="A0A3M8CP98"/>
<feature type="transmembrane region" description="Helical" evidence="1">
    <location>
        <begin position="106"/>
        <end position="126"/>
    </location>
</feature>
<keyword evidence="1" id="KW-0472">Membrane</keyword>
<dbReference type="InterPro" id="IPR003675">
    <property type="entry name" value="Rce1/LyrA-like_dom"/>
</dbReference>
<keyword evidence="3" id="KW-0482">Metalloprotease</keyword>
<protein>
    <submittedName>
        <fullName evidence="3">CPBP family intramembrane metalloprotease</fullName>
    </submittedName>
</protein>
<dbReference type="Proteomes" id="UP000282028">
    <property type="component" value="Unassembled WGS sequence"/>
</dbReference>
<feature type="transmembrane region" description="Helical" evidence="1">
    <location>
        <begin position="282"/>
        <end position="298"/>
    </location>
</feature>
<dbReference type="GO" id="GO:0080120">
    <property type="term" value="P:CAAX-box protein maturation"/>
    <property type="evidence" value="ECO:0007669"/>
    <property type="project" value="UniProtKB-ARBA"/>
</dbReference>
<keyword evidence="1" id="KW-0812">Transmembrane</keyword>
<dbReference type="GO" id="GO:0006508">
    <property type="term" value="P:proteolysis"/>
    <property type="evidence" value="ECO:0007669"/>
    <property type="project" value="UniProtKB-KW"/>
</dbReference>
<accession>A0A3M8CP98</accession>
<evidence type="ECO:0000259" key="2">
    <source>
        <dbReference type="Pfam" id="PF02517"/>
    </source>
</evidence>
<dbReference type="GO" id="GO:0008237">
    <property type="term" value="F:metallopeptidase activity"/>
    <property type="evidence" value="ECO:0007669"/>
    <property type="project" value="UniProtKB-KW"/>
</dbReference>
<reference evidence="3 4" key="1">
    <citation type="submission" date="2018-10" db="EMBL/GenBank/DDBJ databases">
        <title>Phylogenomics of Brevibacillus.</title>
        <authorList>
            <person name="Dunlap C."/>
        </authorList>
    </citation>
    <scope>NUCLEOTIDE SEQUENCE [LARGE SCALE GENOMIC DNA]</scope>
    <source>
        <strain evidence="3 4">JCM 12215</strain>
    </source>
</reference>
<feature type="transmembrane region" description="Helical" evidence="1">
    <location>
        <begin position="61"/>
        <end position="86"/>
    </location>
</feature>
<keyword evidence="4" id="KW-1185">Reference proteome</keyword>
<organism evidence="3 4">
    <name type="scientific">Brevibacillus invocatus</name>
    <dbReference type="NCBI Taxonomy" id="173959"/>
    <lineage>
        <taxon>Bacteria</taxon>
        <taxon>Bacillati</taxon>
        <taxon>Bacillota</taxon>
        <taxon>Bacilli</taxon>
        <taxon>Bacillales</taxon>
        <taxon>Paenibacillaceae</taxon>
        <taxon>Brevibacillus</taxon>
    </lineage>
</organism>
<feature type="transmembrane region" description="Helical" evidence="1">
    <location>
        <begin position="132"/>
        <end position="154"/>
    </location>
</feature>
<feature type="transmembrane region" description="Helical" evidence="1">
    <location>
        <begin position="229"/>
        <end position="250"/>
    </location>
</feature>
<dbReference type="PANTHER" id="PTHR36435:SF1">
    <property type="entry name" value="CAAX AMINO TERMINAL PROTEASE FAMILY PROTEIN"/>
    <property type="match status" value="1"/>
</dbReference>
<sequence length="325" mass="36824">MLRGTGRSSRGGGAHSGRSTRWAILLFMGYWIMFAAELSMIRFIKGVDGRWVATTADQPAVWMSLTILAVTVLSIVVSVLYIISWVKERRLRRWLWGYHELDGYDVIHIVAWMHVYQAATLILYGLVLEGSFFASGTVGSVFESAMYQMFLLLLIPLWFRGRWEEIGIKKPIKLWRMILTLLLLLLFIAQVMDLVVTKPVADWFGISLASEREQQIENEIVQAKNTNMLAAWASVLVIGILVPIAEELLFRGVVQTYLVRRLGALAGILLSSFWFALLHMDVALLAPLFVIGVGLGFVRHRYQSIWGAVVLHAINNMTGVLYYFQ</sequence>
<gene>
    <name evidence="3" type="ORF">EDM52_00390</name>
</gene>
<feature type="transmembrane region" description="Helical" evidence="1">
    <location>
        <begin position="305"/>
        <end position="324"/>
    </location>
</feature>
<dbReference type="EMBL" id="RHHR01000001">
    <property type="protein sequence ID" value="RNB77281.1"/>
    <property type="molecule type" value="Genomic_DNA"/>
</dbReference>
<feature type="transmembrane region" description="Helical" evidence="1">
    <location>
        <begin position="174"/>
        <end position="192"/>
    </location>
</feature>
<evidence type="ECO:0000256" key="1">
    <source>
        <dbReference type="SAM" id="Phobius"/>
    </source>
</evidence>
<feature type="transmembrane region" description="Helical" evidence="1">
    <location>
        <begin position="257"/>
        <end position="276"/>
    </location>
</feature>
<keyword evidence="1" id="KW-1133">Transmembrane helix</keyword>
<feature type="transmembrane region" description="Helical" evidence="1">
    <location>
        <begin position="21"/>
        <end position="41"/>
    </location>
</feature>
<dbReference type="RefSeq" id="WP_122907061.1">
    <property type="nucleotide sequence ID" value="NZ_CBCSBE010000022.1"/>
</dbReference>
<dbReference type="OrthoDB" id="9782250at2"/>
<keyword evidence="3" id="KW-0645">Protease</keyword>
<dbReference type="Pfam" id="PF02517">
    <property type="entry name" value="Rce1-like"/>
    <property type="match status" value="1"/>
</dbReference>
<keyword evidence="3" id="KW-0378">Hydrolase</keyword>
<evidence type="ECO:0000313" key="4">
    <source>
        <dbReference type="Proteomes" id="UP000282028"/>
    </source>
</evidence>
<comment type="caution">
    <text evidence="3">The sequence shown here is derived from an EMBL/GenBank/DDBJ whole genome shotgun (WGS) entry which is preliminary data.</text>
</comment>
<feature type="domain" description="CAAX prenyl protease 2/Lysostaphin resistance protein A-like" evidence="2">
    <location>
        <begin position="231"/>
        <end position="317"/>
    </location>
</feature>
<proteinExistence type="predicted"/>